<dbReference type="EMBL" id="BPVZ01000043">
    <property type="protein sequence ID" value="GKV15601.1"/>
    <property type="molecule type" value="Genomic_DNA"/>
</dbReference>
<feature type="transmembrane region" description="Helical" evidence="1">
    <location>
        <begin position="61"/>
        <end position="80"/>
    </location>
</feature>
<protein>
    <submittedName>
        <fullName evidence="2">Uncharacterized protein</fullName>
    </submittedName>
</protein>
<name>A0AAV5JT39_9ROSI</name>
<keyword evidence="3" id="KW-1185">Reference proteome</keyword>
<feature type="transmembrane region" description="Helical" evidence="1">
    <location>
        <begin position="20"/>
        <end position="41"/>
    </location>
</feature>
<keyword evidence="1" id="KW-1133">Transmembrane helix</keyword>
<comment type="caution">
    <text evidence="2">The sequence shown here is derived from an EMBL/GenBank/DDBJ whole genome shotgun (WGS) entry which is preliminary data.</text>
</comment>
<dbReference type="AlphaFoldDB" id="A0AAV5JT39"/>
<gene>
    <name evidence="2" type="ORF">SLEP1_g26378</name>
</gene>
<evidence type="ECO:0000313" key="2">
    <source>
        <dbReference type="EMBL" id="GKV15601.1"/>
    </source>
</evidence>
<evidence type="ECO:0000313" key="3">
    <source>
        <dbReference type="Proteomes" id="UP001054252"/>
    </source>
</evidence>
<evidence type="ECO:0000256" key="1">
    <source>
        <dbReference type="SAM" id="Phobius"/>
    </source>
</evidence>
<keyword evidence="1" id="KW-0472">Membrane</keyword>
<dbReference type="Proteomes" id="UP001054252">
    <property type="component" value="Unassembled WGS sequence"/>
</dbReference>
<reference evidence="2 3" key="1">
    <citation type="journal article" date="2021" name="Commun. Biol.">
        <title>The genome of Shorea leprosula (Dipterocarpaceae) highlights the ecological relevance of drought in aseasonal tropical rainforests.</title>
        <authorList>
            <person name="Ng K.K.S."/>
            <person name="Kobayashi M.J."/>
            <person name="Fawcett J.A."/>
            <person name="Hatakeyama M."/>
            <person name="Paape T."/>
            <person name="Ng C.H."/>
            <person name="Ang C.C."/>
            <person name="Tnah L.H."/>
            <person name="Lee C.T."/>
            <person name="Nishiyama T."/>
            <person name="Sese J."/>
            <person name="O'Brien M.J."/>
            <person name="Copetti D."/>
            <person name="Mohd Noor M.I."/>
            <person name="Ong R.C."/>
            <person name="Putra M."/>
            <person name="Sireger I.Z."/>
            <person name="Indrioko S."/>
            <person name="Kosugi Y."/>
            <person name="Izuno A."/>
            <person name="Isagi Y."/>
            <person name="Lee S.L."/>
            <person name="Shimizu K.K."/>
        </authorList>
    </citation>
    <scope>NUCLEOTIDE SEQUENCE [LARGE SCALE GENOMIC DNA]</scope>
    <source>
        <strain evidence="2">214</strain>
    </source>
</reference>
<keyword evidence="1" id="KW-0812">Transmembrane</keyword>
<proteinExistence type="predicted"/>
<sequence length="103" mass="11836">MIRFKLGSSYMEDKDNFAIYFVPCPILLFFSFLPAAAQKGYPTAFLGETGSFQICSALPSAVRRLLLLWVRILGIFRIFLPCRRLFPKLQLRPCLLDSGMWQP</sequence>
<organism evidence="2 3">
    <name type="scientific">Rubroshorea leprosula</name>
    <dbReference type="NCBI Taxonomy" id="152421"/>
    <lineage>
        <taxon>Eukaryota</taxon>
        <taxon>Viridiplantae</taxon>
        <taxon>Streptophyta</taxon>
        <taxon>Embryophyta</taxon>
        <taxon>Tracheophyta</taxon>
        <taxon>Spermatophyta</taxon>
        <taxon>Magnoliopsida</taxon>
        <taxon>eudicotyledons</taxon>
        <taxon>Gunneridae</taxon>
        <taxon>Pentapetalae</taxon>
        <taxon>rosids</taxon>
        <taxon>malvids</taxon>
        <taxon>Malvales</taxon>
        <taxon>Dipterocarpaceae</taxon>
        <taxon>Rubroshorea</taxon>
    </lineage>
</organism>
<accession>A0AAV5JT39</accession>